<comment type="caution">
    <text evidence="3">The sequence shown here is derived from an EMBL/GenBank/DDBJ whole genome shotgun (WGS) entry which is preliminary data.</text>
</comment>
<feature type="transmembrane region" description="Helical" evidence="1">
    <location>
        <begin position="51"/>
        <end position="74"/>
    </location>
</feature>
<dbReference type="GO" id="GO:0009103">
    <property type="term" value="P:lipopolysaccharide biosynthetic process"/>
    <property type="evidence" value="ECO:0007669"/>
    <property type="project" value="TreeGrafter"/>
</dbReference>
<evidence type="ECO:0000313" key="4">
    <source>
        <dbReference type="Proteomes" id="UP000289437"/>
    </source>
</evidence>
<feature type="transmembrane region" description="Helical" evidence="1">
    <location>
        <begin position="151"/>
        <end position="169"/>
    </location>
</feature>
<name>A0A4Q0T710_9BACT</name>
<evidence type="ECO:0000259" key="2">
    <source>
        <dbReference type="Pfam" id="PF01757"/>
    </source>
</evidence>
<dbReference type="GO" id="GO:0016747">
    <property type="term" value="F:acyltransferase activity, transferring groups other than amino-acyl groups"/>
    <property type="evidence" value="ECO:0007669"/>
    <property type="project" value="InterPro"/>
</dbReference>
<dbReference type="InterPro" id="IPR002656">
    <property type="entry name" value="Acyl_transf_3_dom"/>
</dbReference>
<feature type="domain" description="Acyltransferase 3" evidence="2">
    <location>
        <begin position="26"/>
        <end position="359"/>
    </location>
</feature>
<dbReference type="RefSeq" id="WP_128912451.1">
    <property type="nucleotide sequence ID" value="NZ_RDSM01000001.1"/>
</dbReference>
<reference evidence="3 4" key="1">
    <citation type="submission" date="2018-11" db="EMBL/GenBank/DDBJ databases">
        <authorList>
            <person name="Mardanov A.V."/>
            <person name="Ravin N.V."/>
            <person name="Dedysh S.N."/>
        </authorList>
    </citation>
    <scope>NUCLEOTIDE SEQUENCE [LARGE SCALE GENOMIC DNA]</scope>
    <source>
        <strain evidence="3 4">AF10</strain>
    </source>
</reference>
<feature type="transmembrane region" description="Helical" evidence="1">
    <location>
        <begin position="226"/>
        <end position="245"/>
    </location>
</feature>
<keyword evidence="1" id="KW-0472">Membrane</keyword>
<dbReference type="PANTHER" id="PTHR23028">
    <property type="entry name" value="ACETYLTRANSFERASE"/>
    <property type="match status" value="1"/>
</dbReference>
<feature type="transmembrane region" description="Helical" evidence="1">
    <location>
        <begin position="278"/>
        <end position="297"/>
    </location>
</feature>
<keyword evidence="3" id="KW-0012">Acyltransferase</keyword>
<feature type="transmembrane region" description="Helical" evidence="1">
    <location>
        <begin position="94"/>
        <end position="114"/>
    </location>
</feature>
<accession>A0A4Q0T710</accession>
<dbReference type="Pfam" id="PF01757">
    <property type="entry name" value="Acyl_transf_3"/>
    <property type="match status" value="1"/>
</dbReference>
<dbReference type="InterPro" id="IPR050879">
    <property type="entry name" value="Acyltransferase_3"/>
</dbReference>
<dbReference type="PANTHER" id="PTHR23028:SF53">
    <property type="entry name" value="ACYL_TRANSF_3 DOMAIN-CONTAINING PROTEIN"/>
    <property type="match status" value="1"/>
</dbReference>
<keyword evidence="3" id="KW-0808">Transferase</keyword>
<protein>
    <submittedName>
        <fullName evidence="3">Acyltransferase</fullName>
    </submittedName>
</protein>
<keyword evidence="1" id="KW-1133">Transmembrane helix</keyword>
<organism evidence="3 4">
    <name type="scientific">Granulicella sibirica</name>
    <dbReference type="NCBI Taxonomy" id="2479048"/>
    <lineage>
        <taxon>Bacteria</taxon>
        <taxon>Pseudomonadati</taxon>
        <taxon>Acidobacteriota</taxon>
        <taxon>Terriglobia</taxon>
        <taxon>Terriglobales</taxon>
        <taxon>Acidobacteriaceae</taxon>
        <taxon>Granulicella</taxon>
    </lineage>
</organism>
<feature type="transmembrane region" description="Helical" evidence="1">
    <location>
        <begin position="254"/>
        <end position="272"/>
    </location>
</feature>
<feature type="transmembrane region" description="Helical" evidence="1">
    <location>
        <begin position="304"/>
        <end position="325"/>
    </location>
</feature>
<evidence type="ECO:0000313" key="3">
    <source>
        <dbReference type="EMBL" id="RXH58460.1"/>
    </source>
</evidence>
<keyword evidence="1" id="KW-0812">Transmembrane</keyword>
<dbReference type="EMBL" id="RDSM01000001">
    <property type="protein sequence ID" value="RXH58460.1"/>
    <property type="molecule type" value="Genomic_DNA"/>
</dbReference>
<gene>
    <name evidence="3" type="ORF">GRAN_1770</name>
</gene>
<evidence type="ECO:0000256" key="1">
    <source>
        <dbReference type="SAM" id="Phobius"/>
    </source>
</evidence>
<feature type="transmembrane region" description="Helical" evidence="1">
    <location>
        <begin position="345"/>
        <end position="363"/>
    </location>
</feature>
<sequence length="395" mass="44184">MELSQVTDARSPAYTPGVSRLPNLKALTSIRFFAALYVALYHLVRPFSLWGIFAGFMASGYVGVSFFFMLSGFILTYSHAREYESGKGNAVKFWVARFARVYPVYLISMLFAAYVNRSQFHMKIHILAYVTDLLMVQSWSIRTAAFFNVPAWSLSCEAFFYLAFPYLILRLRPSTATKSILSVAGFWLLGLAAPLVCIVLFPDASWQEFEGSIAPGARYVYMVRKLPLLAIPEFFAGVSLGWFYLRFGVGKSKSALFAVTGAIGTLAVLLFGTHLPLIFLHNGLLIPLFALLILGLCEPNWFTSLLSVPFLMLLGEASFSLYLIHFLFNDWMKNAFGVGETIPSALWKLVIVIGISIGLHLGVERPGRRLVLEWWRARHPDQMALAGAPLARQKT</sequence>
<reference evidence="4" key="2">
    <citation type="submission" date="2019-02" db="EMBL/GenBank/DDBJ databases">
        <title>Granulicella sibirica sp. nov., a psychrotolerant acidobacterium isolated from an organic soil layer in forested tundra, West Siberia.</title>
        <authorList>
            <person name="Oshkin I.Y."/>
            <person name="Kulichevskaya I.S."/>
            <person name="Rijpstra W.I.C."/>
            <person name="Sinninghe Damste J.S."/>
            <person name="Rakitin A.L."/>
            <person name="Ravin N.V."/>
            <person name="Dedysh S.N."/>
        </authorList>
    </citation>
    <scope>NUCLEOTIDE SEQUENCE [LARGE SCALE GENOMIC DNA]</scope>
    <source>
        <strain evidence="4">AF10</strain>
    </source>
</reference>
<feature type="transmembrane region" description="Helical" evidence="1">
    <location>
        <begin position="181"/>
        <end position="201"/>
    </location>
</feature>
<dbReference type="AlphaFoldDB" id="A0A4Q0T710"/>
<proteinExistence type="predicted"/>
<keyword evidence="4" id="KW-1185">Reference proteome</keyword>
<dbReference type="OrthoDB" id="9796461at2"/>
<dbReference type="Proteomes" id="UP000289437">
    <property type="component" value="Unassembled WGS sequence"/>
</dbReference>
<feature type="transmembrane region" description="Helical" evidence="1">
    <location>
        <begin position="26"/>
        <end position="44"/>
    </location>
</feature>
<dbReference type="GO" id="GO:0016020">
    <property type="term" value="C:membrane"/>
    <property type="evidence" value="ECO:0007669"/>
    <property type="project" value="TreeGrafter"/>
</dbReference>